<evidence type="ECO:0000313" key="1">
    <source>
        <dbReference type="EMBL" id="RNF27208.1"/>
    </source>
</evidence>
<organism evidence="1 2">
    <name type="scientific">Trypanosoma conorhini</name>
    <dbReference type="NCBI Taxonomy" id="83891"/>
    <lineage>
        <taxon>Eukaryota</taxon>
        <taxon>Discoba</taxon>
        <taxon>Euglenozoa</taxon>
        <taxon>Kinetoplastea</taxon>
        <taxon>Metakinetoplastina</taxon>
        <taxon>Trypanosomatida</taxon>
        <taxon>Trypanosomatidae</taxon>
        <taxon>Trypanosoma</taxon>
    </lineage>
</organism>
<sequence>MDSSPVNPYLLFESAEEFRPVDKVLYALKHPIGQKDPMGLRKPIQLKDHCYLIRCTEELRRLVTVPVTPNTAATFNEQFTGSLYSSPEASCIPVFSPKTHSAPVEDTPSLDDEPWDNIYSGTSVWRWPVEVLYQHYHLLIAIDFGVSTFGVSRNGKVLVDHVPDAVQALLDVVKKTLHTREQEEKEIRRWVDMHVEEPERNSILRQVWKPQIDVSIVLINSPRLEVNALPSISPTLSSTEMGRGTDMEGRRPYLFPVGAIPFPIFDGDFPNDTLNRSLLIPLMTRCNAELVLRDETFLSRLEQQLRAYEEACCSRLLDVWPERSLFASMEHLIRLIPERSLHCTSLVLLSNADKGGSHNSFSLLESSVRRKNIIISLLFLNETNPFLDLSTNSLSQFLSAVGGFGVHFDQWLSLAAPKLNIDWCRRFGGPRCLAQQLFVQLDTKFPLCVDHVSPNILTTCADRSSDSCVLYNSDKVLEDFTLLREGDVTTALRCVAEARINEGWSVVMNHNKETPHIAHLYARLQCNLRRGKLFISYDMEVSYPVVYRRVLVQGSKELVEYFVKLRGDDRAAIPTPAENKTGWLMYLVILRSQLRRWMHAEQVALQCLFASRQIRRLLVKDMQELSFSEGVSDGWSAHCSVRSIGFFFFWEDGLLHCLDPCRGGSWGTMPSVSVLARRVLAATLQKKHNPLFQDASDAFLSFVTNEGSTSYAVQLFLLENAFANGHEGFLAAAFECRLSFFLTSVGEELQALADIIADVKAGVLSTPNTAIGKTTFTLAVEAVIDETNARALQLTFCTVSPRRLDLISSYIEPPPCRRRVAPNGLTSRKALHFNSSKKLSPEDEIRTVRQLTFRCFLTPYLVSPSLLSDAIAFYWMIGTAEMWRTFAVPSFNTFVTRRVRSGFRLLHCMEPREAILYSTRVCGEDHVVEIFDVIAAPSESGDSELSAQLIIYRFIRPFEVALSSLYQHELTADISEDIQVATVLHTFKVFSSASLASAVDSPLPAKELGRGFIQLVPRLESLLPFLSARHAYTITLRSLPSLGERGDDDLREAVALFVSSLGDRSATVDASALSESLRQKLCGLDNLDESFQGPKQFFASVLMLLECNYLAFLLMPRVCHTTTLKRAKGINVHAISLDTTALFKGVMRLYGKSGEVEEVNETRLPDRSTYVLLNALTKLLTSFCSLYQAWRLLEQQCDGMERNAVNKTVVAQDVLRTFSTFQDYCKEVDISYLLFVQESKWKDRGGEVSLHEGLRSLITSMVRSMCLRPLPTHPAVFLPMYERNQNYEEGLTGDLAAQNALTATPSADALHQNPAVLPFLMRIALFLVSEDGRDVDCVCIFSPEHGPDELGDAHALCWSPIASNKLQHASQRRLLMRFFVKTAPKQLVDLSRDTYNPPAEVIQRIFRELLHDRQEIPLTEAKSPPLFFAKESSVKELNLLSRQALPFAELPTTVRRFF</sequence>
<evidence type="ECO:0000313" key="2">
    <source>
        <dbReference type="Proteomes" id="UP000284403"/>
    </source>
</evidence>
<name>A0A422QB70_9TRYP</name>
<protein>
    <submittedName>
        <fullName evidence="1">Uncharacterized protein</fullName>
    </submittedName>
</protein>
<dbReference type="GeneID" id="40314193"/>
<reference evidence="1 2" key="1">
    <citation type="journal article" date="2018" name="BMC Genomics">
        <title>Genomic comparison of Trypanosoma conorhini and Trypanosoma rangeli to Trypanosoma cruzi strains of high and low virulence.</title>
        <authorList>
            <person name="Bradwell K.R."/>
            <person name="Koparde V.N."/>
            <person name="Matveyev A.V."/>
            <person name="Serrano M.G."/>
            <person name="Alves J.M."/>
            <person name="Parikh H."/>
            <person name="Huang B."/>
            <person name="Lee V."/>
            <person name="Espinosa-Alvarez O."/>
            <person name="Ortiz P.A."/>
            <person name="Costa-Martins A.G."/>
            <person name="Teixeira M.M."/>
            <person name="Buck G.A."/>
        </authorList>
    </citation>
    <scope>NUCLEOTIDE SEQUENCE [LARGE SCALE GENOMIC DNA]</scope>
    <source>
        <strain evidence="1 2">025E</strain>
    </source>
</reference>
<proteinExistence type="predicted"/>
<dbReference type="EMBL" id="MKKU01000013">
    <property type="protein sequence ID" value="RNF27208.1"/>
    <property type="molecule type" value="Genomic_DNA"/>
</dbReference>
<accession>A0A422QB70</accession>
<dbReference type="OrthoDB" id="245482at2759"/>
<gene>
    <name evidence="1" type="ORF">Tco025E_00582</name>
</gene>
<keyword evidence="2" id="KW-1185">Reference proteome</keyword>
<dbReference type="RefSeq" id="XP_029232414.1">
    <property type="nucleotide sequence ID" value="XM_029367522.1"/>
</dbReference>
<comment type="caution">
    <text evidence="1">The sequence shown here is derived from an EMBL/GenBank/DDBJ whole genome shotgun (WGS) entry which is preliminary data.</text>
</comment>
<dbReference type="Proteomes" id="UP000284403">
    <property type="component" value="Unassembled WGS sequence"/>
</dbReference>